<evidence type="ECO:0000313" key="1">
    <source>
        <dbReference type="EMBL" id="KAF2580194.1"/>
    </source>
</evidence>
<reference evidence="1" key="1">
    <citation type="submission" date="2019-12" db="EMBL/GenBank/DDBJ databases">
        <title>Genome sequencing and annotation of Brassica cretica.</title>
        <authorList>
            <person name="Studholme D.J."/>
            <person name="Sarris P.F."/>
        </authorList>
    </citation>
    <scope>NUCLEOTIDE SEQUENCE</scope>
    <source>
        <strain evidence="1">PFS-001/15</strain>
        <tissue evidence="1">Leaf</tissue>
    </source>
</reference>
<gene>
    <name evidence="1" type="ORF">F2Q68_00001665</name>
</gene>
<accession>A0A8S9JDN3</accession>
<sequence length="192" mass="20953">MQNTPLGNGDDGAIPISFDQAKPSWLLLLFGNLSLSSVSPSLADGFCFSNSGFVVAREIEDYIRWRFSFLWLHGESVVVVCGGCSSAFMASRVDRFFLDLLSISLPLVEGSWDDFHSGVRGFCDDYLPRSLVSGFFHCPASFDTGGCVSRVTVSTYGSRSRRVSVNAWPENTSQYRCCSLVSLGSVDCVTHG</sequence>
<proteinExistence type="predicted"/>
<dbReference type="Proteomes" id="UP000712281">
    <property type="component" value="Unassembled WGS sequence"/>
</dbReference>
<comment type="caution">
    <text evidence="1">The sequence shown here is derived from an EMBL/GenBank/DDBJ whole genome shotgun (WGS) entry which is preliminary data.</text>
</comment>
<name>A0A8S9JDN3_BRACR</name>
<organism evidence="1 2">
    <name type="scientific">Brassica cretica</name>
    <name type="common">Mustard</name>
    <dbReference type="NCBI Taxonomy" id="69181"/>
    <lineage>
        <taxon>Eukaryota</taxon>
        <taxon>Viridiplantae</taxon>
        <taxon>Streptophyta</taxon>
        <taxon>Embryophyta</taxon>
        <taxon>Tracheophyta</taxon>
        <taxon>Spermatophyta</taxon>
        <taxon>Magnoliopsida</taxon>
        <taxon>eudicotyledons</taxon>
        <taxon>Gunneridae</taxon>
        <taxon>Pentapetalae</taxon>
        <taxon>rosids</taxon>
        <taxon>malvids</taxon>
        <taxon>Brassicales</taxon>
        <taxon>Brassicaceae</taxon>
        <taxon>Brassiceae</taxon>
        <taxon>Brassica</taxon>
    </lineage>
</organism>
<evidence type="ECO:0000313" key="2">
    <source>
        <dbReference type="Proteomes" id="UP000712281"/>
    </source>
</evidence>
<dbReference type="AlphaFoldDB" id="A0A8S9JDN3"/>
<dbReference type="EMBL" id="QGKW02001660">
    <property type="protein sequence ID" value="KAF2580194.1"/>
    <property type="molecule type" value="Genomic_DNA"/>
</dbReference>
<protein>
    <submittedName>
        <fullName evidence="1">Uncharacterized protein</fullName>
    </submittedName>
</protein>